<dbReference type="OrthoDB" id="9944898at2"/>
<keyword evidence="2" id="KW-1185">Reference proteome</keyword>
<proteinExistence type="predicted"/>
<sequence>MYKKLLVGALILLNVVFYGCSNKSSNKISKSYAASSVNITSSKKPPQNNKNSIRTKTLIEALTNNSIISLTGNIAGAPIHMNLIKDPNASFPNYFKDADKYSDTIIAVDHTKYAKSGVKKAASFKGSYYYDKIKQNINIIATLYQGGLFEIIEYDSSQNINGYFKGFVQNNKITGGWISAKASKDYPYKVKEYPFYLTNGNTSSNNNSLQGYYKNQFNEAESSNMVIFNEDSSGFQFAIDGRHSSNVGINIGSISGKATFTDASKKRAKYINNSNGLEMIFDFQDKTTIIVNANAVIQQYGGIGVNLTGKFNKTLYK</sequence>
<evidence type="ECO:0008006" key="3">
    <source>
        <dbReference type="Google" id="ProtNLM"/>
    </source>
</evidence>
<dbReference type="PROSITE" id="PS51257">
    <property type="entry name" value="PROKAR_LIPOPROTEIN"/>
    <property type="match status" value="1"/>
</dbReference>
<dbReference type="Proteomes" id="UP000000814">
    <property type="component" value="Plasmid pSOL1"/>
</dbReference>
<evidence type="ECO:0000313" key="2">
    <source>
        <dbReference type="Proteomes" id="UP000000814"/>
    </source>
</evidence>
<organism evidence="1 2">
    <name type="scientific">Clostridium acetobutylicum (strain ATCC 824 / DSM 792 / JCM 1419 / IAM 19013 / LMG 5710 / NBRC 13948 / NRRL B-527 / VKM B-1787 / 2291 / W)</name>
    <dbReference type="NCBI Taxonomy" id="272562"/>
    <lineage>
        <taxon>Bacteria</taxon>
        <taxon>Bacillati</taxon>
        <taxon>Bacillota</taxon>
        <taxon>Clostridia</taxon>
        <taxon>Eubacteriales</taxon>
        <taxon>Clostridiaceae</taxon>
        <taxon>Clostridium</taxon>
    </lineage>
</organism>
<protein>
    <recommendedName>
        <fullName evidence="3">Lipoprotein</fullName>
    </recommendedName>
</protein>
<dbReference type="EMBL" id="AE001438">
    <property type="protein sequence ID" value="AAK76901.1"/>
    <property type="molecule type" value="Genomic_DNA"/>
</dbReference>
<dbReference type="GeneID" id="45000381"/>
<evidence type="ECO:0000313" key="1">
    <source>
        <dbReference type="EMBL" id="AAK76901.1"/>
    </source>
</evidence>
<dbReference type="RefSeq" id="WP_010890840.1">
    <property type="nucleotide sequence ID" value="NC_001988.2"/>
</dbReference>
<dbReference type="AlphaFoldDB" id="Q97TE8"/>
<dbReference type="PATRIC" id="fig|272562.8.peg.156"/>
<gene>
    <name evidence="1" type="ordered locus">CA_P0156</name>
</gene>
<name>Q97TE8_CLOAB</name>
<keyword evidence="1" id="KW-0614">Plasmid</keyword>
<geneLocation type="plasmid" evidence="1 2">
    <name>pSOL1</name>
</geneLocation>
<dbReference type="KEGG" id="cac:CA_P0156"/>
<dbReference type="HOGENOM" id="CLU_876329_0_0_9"/>
<accession>Q97TE8</accession>
<reference evidence="1 2" key="1">
    <citation type="journal article" date="2001" name="J. Bacteriol.">
        <title>Genome sequence and comparative analysis of the solvent-producing bacterium Clostridium acetobutylicum.</title>
        <authorList>
            <person name="Nolling J."/>
            <person name="Breton G."/>
            <person name="Omelchenko M.V."/>
            <person name="Makarova K.S."/>
            <person name="Zeng Q."/>
            <person name="Gibson R."/>
            <person name="Lee H.M."/>
            <person name="Dubois J."/>
            <person name="Qiu D."/>
            <person name="Hitti J."/>
            <person name="Wolf Y.I."/>
            <person name="Tatusov R.L."/>
            <person name="Sabathe F."/>
            <person name="Doucette-Stamm L."/>
            <person name="Soucaille P."/>
            <person name="Daly M.J."/>
            <person name="Bennett G.N."/>
            <person name="Koonin E.V."/>
            <person name="Smith D.R."/>
        </authorList>
    </citation>
    <scope>NUCLEOTIDE SEQUENCE [LARGE SCALE GENOMIC DNA]</scope>
    <source>
        <strain evidence="2">ATCC 824 / DSM 792 / JCM 1419 / LMG 5710 / VKM B-1787</strain>
        <plasmid evidence="2">pSOL1</plasmid>
    </source>
</reference>